<evidence type="ECO:0000259" key="1">
    <source>
        <dbReference type="Pfam" id="PF02538"/>
    </source>
</evidence>
<dbReference type="STRING" id="1670800.BSQ44_04435"/>
<dbReference type="GO" id="GO:0006749">
    <property type="term" value="P:glutathione metabolic process"/>
    <property type="evidence" value="ECO:0007669"/>
    <property type="project" value="TreeGrafter"/>
</dbReference>
<evidence type="ECO:0000313" key="3">
    <source>
        <dbReference type="Proteomes" id="UP000182840"/>
    </source>
</evidence>
<dbReference type="PANTHER" id="PTHR11365">
    <property type="entry name" value="5-OXOPROLINASE RELATED"/>
    <property type="match status" value="1"/>
</dbReference>
<evidence type="ECO:0000313" key="2">
    <source>
        <dbReference type="EMBL" id="APH74395.1"/>
    </source>
</evidence>
<dbReference type="KEGG" id="meso:BSQ44_04435"/>
<proteinExistence type="predicted"/>
<dbReference type="Proteomes" id="UP000182840">
    <property type="component" value="Chromosome"/>
</dbReference>
<feature type="domain" description="Hydantoinase B/oxoprolinase" evidence="1">
    <location>
        <begin position="2"/>
        <end position="516"/>
    </location>
</feature>
<dbReference type="GO" id="GO:0017168">
    <property type="term" value="F:5-oxoprolinase (ATP-hydrolyzing) activity"/>
    <property type="evidence" value="ECO:0007669"/>
    <property type="project" value="TreeGrafter"/>
</dbReference>
<gene>
    <name evidence="2" type="ORF">BSQ44_04435</name>
</gene>
<dbReference type="Pfam" id="PF02538">
    <property type="entry name" value="Hydantoinase_B"/>
    <property type="match status" value="1"/>
</dbReference>
<reference evidence="3" key="1">
    <citation type="submission" date="2016-11" db="EMBL/GenBank/DDBJ databases">
        <title>Mesorhizobium oceanicum sp. nov., isolated from deep seawater in South China Sea.</title>
        <authorList>
            <person name="Fu G.-Y."/>
        </authorList>
    </citation>
    <scope>NUCLEOTIDE SEQUENCE [LARGE SCALE GENOMIC DNA]</scope>
    <source>
        <strain evidence="3">B7</strain>
    </source>
</reference>
<protein>
    <submittedName>
        <fullName evidence="2">5-oxoprolinase</fullName>
    </submittedName>
</protein>
<organism evidence="2 3">
    <name type="scientific">Aquibium oceanicum</name>
    <dbReference type="NCBI Taxonomy" id="1670800"/>
    <lineage>
        <taxon>Bacteria</taxon>
        <taxon>Pseudomonadati</taxon>
        <taxon>Pseudomonadota</taxon>
        <taxon>Alphaproteobacteria</taxon>
        <taxon>Hyphomicrobiales</taxon>
        <taxon>Phyllobacteriaceae</taxon>
        <taxon>Aquibium</taxon>
    </lineage>
</organism>
<dbReference type="OrthoDB" id="9761586at2"/>
<dbReference type="PANTHER" id="PTHR11365:SF23">
    <property type="entry name" value="HYPOTHETICAL 5-OXOPROLINASE (EUROFUNG)-RELATED"/>
    <property type="match status" value="1"/>
</dbReference>
<dbReference type="InterPro" id="IPR003692">
    <property type="entry name" value="Hydantoinase_B"/>
</dbReference>
<dbReference type="GO" id="GO:0005829">
    <property type="term" value="C:cytosol"/>
    <property type="evidence" value="ECO:0007669"/>
    <property type="project" value="TreeGrafter"/>
</dbReference>
<keyword evidence="3" id="KW-1185">Reference proteome</keyword>
<dbReference type="EMBL" id="CP018171">
    <property type="protein sequence ID" value="APH74395.1"/>
    <property type="molecule type" value="Genomic_DNA"/>
</dbReference>
<sequence>MDPITVSVIQSSLIAAADEMFAVLNKTAMSPIIYEVLDVGTGITDAQGELVSSGAGIPTFVGVLDKAVKRIIELHGPENIRDGDCFVTNDPYYGGVTHLNDVVIALPVFAQGELVAWTASIAHWNDIGGKTPGSMAVDVTEIFQEGLRLPAVRLFEKGELLRSVFDIITANSRLPDFVQGDLWAQVAASRKAETRIRQLVESYGADAYRAALADLFEEGERRGLAGLAELPEGTYEIDETQDDGAVWHAAITVSKERFIVDLTGNPRQREAPYNTSRDGAVISAQMIFKALTDPTLFANSGSFRALEVRTEPGTIFHATGNAPHGYYFETRIRLYDMLWRCMAKALPERLPAGHFGSICGTVIAGIHPDTGRRFTMVEPQMGGWGATAGRDGLDAMYSASHGETFNCPVEICETRYGIDVGFKRLRESGEGAGLHSGGKGLQTRYRLRAPATLSAGYSRAKQPVWGSNGGGDGGVNGLTVTRPEGSTDRLTFASGVQLKPGDEILIETANGGGWGADPRSRP</sequence>
<dbReference type="AlphaFoldDB" id="A0A1L3SYK7"/>
<accession>A0A1L3SYK7</accession>
<name>A0A1L3SYK7_9HYPH</name>
<dbReference type="InterPro" id="IPR045079">
    <property type="entry name" value="Oxoprolinase-like"/>
</dbReference>